<reference evidence="7" key="1">
    <citation type="submission" date="2025-08" db="UniProtKB">
        <authorList>
            <consortium name="Ensembl"/>
        </authorList>
    </citation>
    <scope>IDENTIFICATION</scope>
</reference>
<keyword evidence="4 5" id="KW-0472">Membrane</keyword>
<dbReference type="Gene3D" id="2.60.120.40">
    <property type="match status" value="1"/>
</dbReference>
<dbReference type="RefSeq" id="XP_051241510.1">
    <property type="nucleotide sequence ID" value="XM_051385550.1"/>
</dbReference>
<organism evidence="7 8">
    <name type="scientific">Dicentrarchus labrax</name>
    <name type="common">European seabass</name>
    <name type="synonym">Morone labrax</name>
    <dbReference type="NCBI Taxonomy" id="13489"/>
    <lineage>
        <taxon>Eukaryota</taxon>
        <taxon>Metazoa</taxon>
        <taxon>Chordata</taxon>
        <taxon>Craniata</taxon>
        <taxon>Vertebrata</taxon>
        <taxon>Euteleostomi</taxon>
        <taxon>Actinopterygii</taxon>
        <taxon>Neopterygii</taxon>
        <taxon>Teleostei</taxon>
        <taxon>Neoteleostei</taxon>
        <taxon>Acanthomorphata</taxon>
        <taxon>Eupercaria</taxon>
        <taxon>Moronidae</taxon>
        <taxon>Dicentrarchus</taxon>
    </lineage>
</organism>
<dbReference type="InterPro" id="IPR008983">
    <property type="entry name" value="Tumour_necrosis_fac-like_dom"/>
</dbReference>
<feature type="domain" description="THD" evidence="6">
    <location>
        <begin position="124"/>
        <end position="269"/>
    </location>
</feature>
<dbReference type="GO" id="GO:0005164">
    <property type="term" value="F:tumor necrosis factor receptor binding"/>
    <property type="evidence" value="ECO:0007669"/>
    <property type="project" value="InterPro"/>
</dbReference>
<protein>
    <recommendedName>
        <fullName evidence="6">THD domain-containing protein</fullName>
    </recommendedName>
</protein>
<keyword evidence="3" id="KW-0202">Cytokine</keyword>
<evidence type="ECO:0000256" key="2">
    <source>
        <dbReference type="ARBA" id="ARBA00008670"/>
    </source>
</evidence>
<dbReference type="PROSITE" id="PS50049">
    <property type="entry name" value="THD_2"/>
    <property type="match status" value="1"/>
</dbReference>
<sequence length="271" mass="30235">MQPDGMAEGSVGTVPQVFVVDSQANYISLPSKKKVTWVRVGQKFLLLLLGLTMLGLVVEGCFIYNLYKKTEAFSLYMSHPLFQNLSNPKASGLQGGTIMSQVGTKESNEIPTMRPHLEPIQQRPFAQLIGSWHPAGETNVVQWVYRGGESITFNMGYNNGRLLVEKDGNYYLYSKVTLNAAEECVLMQHKVMKVTKAYDQPIELVKSKSFRCRTPKPSTAKSSGGEDLWNSFLAGIFHLQKGDEIYVTLDDVHKMRPGNTENLMGAFMISP</sequence>
<dbReference type="GO" id="GO:0016020">
    <property type="term" value="C:membrane"/>
    <property type="evidence" value="ECO:0007669"/>
    <property type="project" value="UniProtKB-SubCell"/>
</dbReference>
<evidence type="ECO:0000313" key="8">
    <source>
        <dbReference type="Proteomes" id="UP000694389"/>
    </source>
</evidence>
<name>A0A8C4I952_DICLA</name>
<dbReference type="Proteomes" id="UP000694389">
    <property type="component" value="Unassembled WGS sequence"/>
</dbReference>
<dbReference type="GO" id="GO:0005615">
    <property type="term" value="C:extracellular space"/>
    <property type="evidence" value="ECO:0007669"/>
    <property type="project" value="UniProtKB-KW"/>
</dbReference>
<keyword evidence="8" id="KW-1185">Reference proteome</keyword>
<evidence type="ECO:0000259" key="6">
    <source>
        <dbReference type="PROSITE" id="PS50049"/>
    </source>
</evidence>
<dbReference type="SUPFAM" id="SSF49842">
    <property type="entry name" value="TNF-like"/>
    <property type="match status" value="1"/>
</dbReference>
<keyword evidence="5" id="KW-1133">Transmembrane helix</keyword>
<dbReference type="OrthoDB" id="6116320at2759"/>
<dbReference type="Ensembl" id="ENSDLAT00005056318.2">
    <property type="protein sequence ID" value="ENSDLAP00005052940.2"/>
    <property type="gene ID" value="ENSDLAG00005022836.2"/>
</dbReference>
<dbReference type="GeneID" id="127355071"/>
<dbReference type="PANTHER" id="PTHR11471:SF56">
    <property type="entry name" value="TUMOR NECROSIS FACTOR LIGAND SUPERFAMILY MEMBER 14-LIKE"/>
    <property type="match status" value="1"/>
</dbReference>
<dbReference type="InterPro" id="IPR006052">
    <property type="entry name" value="TNF_dom"/>
</dbReference>
<dbReference type="GeneTree" id="ENSGT01060000248544"/>
<evidence type="ECO:0000256" key="5">
    <source>
        <dbReference type="SAM" id="Phobius"/>
    </source>
</evidence>
<dbReference type="OMA" id="HYYLYSK"/>
<dbReference type="GO" id="GO:0005125">
    <property type="term" value="F:cytokine activity"/>
    <property type="evidence" value="ECO:0007669"/>
    <property type="project" value="UniProtKB-KW"/>
</dbReference>
<comment type="subcellular location">
    <subcellularLocation>
        <location evidence="1">Membrane</location>
    </subcellularLocation>
</comment>
<feature type="transmembrane region" description="Helical" evidence="5">
    <location>
        <begin position="44"/>
        <end position="67"/>
    </location>
</feature>
<dbReference type="AlphaFoldDB" id="A0A8C4I952"/>
<proteinExistence type="inferred from homology"/>
<dbReference type="PANTHER" id="PTHR11471">
    <property type="entry name" value="TUMOR NECROSIS FACTOR FAMILY MEMBER"/>
    <property type="match status" value="1"/>
</dbReference>
<evidence type="ECO:0000313" key="7">
    <source>
        <dbReference type="Ensembl" id="ENSDLAP00005052940.2"/>
    </source>
</evidence>
<evidence type="ECO:0000256" key="1">
    <source>
        <dbReference type="ARBA" id="ARBA00004370"/>
    </source>
</evidence>
<dbReference type="Pfam" id="PF00229">
    <property type="entry name" value="TNF"/>
    <property type="match status" value="1"/>
</dbReference>
<gene>
    <name evidence="7" type="primary">LOC127355071</name>
</gene>
<evidence type="ECO:0000256" key="4">
    <source>
        <dbReference type="ARBA" id="ARBA00023136"/>
    </source>
</evidence>
<comment type="similarity">
    <text evidence="2">Belongs to the tumor necrosis factor family.</text>
</comment>
<keyword evidence="5" id="KW-0812">Transmembrane</keyword>
<evidence type="ECO:0000256" key="3">
    <source>
        <dbReference type="ARBA" id="ARBA00022514"/>
    </source>
</evidence>
<dbReference type="GO" id="GO:0006955">
    <property type="term" value="P:immune response"/>
    <property type="evidence" value="ECO:0007669"/>
    <property type="project" value="InterPro"/>
</dbReference>
<dbReference type="SMART" id="SM00207">
    <property type="entry name" value="TNF"/>
    <property type="match status" value="1"/>
</dbReference>
<accession>A0A8C4I952</accession>
<reference evidence="7" key="2">
    <citation type="submission" date="2025-09" db="UniProtKB">
        <authorList>
            <consortium name="Ensembl"/>
        </authorList>
    </citation>
    <scope>IDENTIFICATION</scope>
</reference>